<dbReference type="SUPFAM" id="SSF55729">
    <property type="entry name" value="Acyl-CoA N-acyltransferases (Nat)"/>
    <property type="match status" value="1"/>
</dbReference>
<reference evidence="2 3" key="2">
    <citation type="journal article" date="2016" name="Int. J. Syst. Evol. Microbiol.">
        <title>Paenibacillus bovis sp. nov., isolated from raw yak (Bos grunniens) milk.</title>
        <authorList>
            <person name="Gao C."/>
            <person name="Han J."/>
            <person name="Liu Z."/>
            <person name="Xu X."/>
            <person name="Hang F."/>
            <person name="Wu Z."/>
        </authorList>
    </citation>
    <scope>NUCLEOTIDE SEQUENCE [LARGE SCALE GENOMIC DNA]</scope>
    <source>
        <strain evidence="2 3">BD3526</strain>
    </source>
</reference>
<dbReference type="AlphaFoldDB" id="A0A172ZJZ4"/>
<dbReference type="InterPro" id="IPR052829">
    <property type="entry name" value="N-acetyltransferase_domain"/>
</dbReference>
<sequence length="156" mass="17748">MIELIPMDDKQYTEFYHLSTTDYAAEKVAAGEWTEEEAMDRAAESFQKYLPNGADTEGAFIYSVFDTEQQKSIGHVWMNITDTPKGKQAFLYDILIYDGNQNKGYGQETMKALDELAIQQGAVRIGLHVFGHNQRALHVYQKSGYVITDYQMSKAL</sequence>
<organism evidence="2 3">
    <name type="scientific">Paenibacillus bovis</name>
    <dbReference type="NCBI Taxonomy" id="1616788"/>
    <lineage>
        <taxon>Bacteria</taxon>
        <taxon>Bacillati</taxon>
        <taxon>Bacillota</taxon>
        <taxon>Bacilli</taxon>
        <taxon>Bacillales</taxon>
        <taxon>Paenibacillaceae</taxon>
        <taxon>Paenibacillus</taxon>
    </lineage>
</organism>
<dbReference type="GO" id="GO:0016747">
    <property type="term" value="F:acyltransferase activity, transferring groups other than amino-acyl groups"/>
    <property type="evidence" value="ECO:0007669"/>
    <property type="project" value="InterPro"/>
</dbReference>
<dbReference type="PANTHER" id="PTHR43259:SF1">
    <property type="entry name" value="N-ACETYLTRANSFERASE DOMAIN-CONTAINING PROTEIN"/>
    <property type="match status" value="1"/>
</dbReference>
<dbReference type="RefSeq" id="WP_060536055.1">
    <property type="nucleotide sequence ID" value="NZ_CP013023.1"/>
</dbReference>
<dbReference type="PANTHER" id="PTHR43259">
    <property type="entry name" value="SPT10P"/>
    <property type="match status" value="1"/>
</dbReference>
<feature type="domain" description="N-acetyltransferase" evidence="1">
    <location>
        <begin position="13"/>
        <end position="156"/>
    </location>
</feature>
<dbReference type="InterPro" id="IPR016181">
    <property type="entry name" value="Acyl_CoA_acyltransferase"/>
</dbReference>
<dbReference type="EMBL" id="CP013023">
    <property type="protein sequence ID" value="ANF97965.1"/>
    <property type="molecule type" value="Genomic_DNA"/>
</dbReference>
<protein>
    <submittedName>
        <fullName evidence="2">GNAT family acetyltransferase</fullName>
    </submittedName>
</protein>
<accession>A0A172ZJZ4</accession>
<dbReference type="OrthoDB" id="65897at2"/>
<proteinExistence type="predicted"/>
<evidence type="ECO:0000313" key="2">
    <source>
        <dbReference type="EMBL" id="ANF97965.1"/>
    </source>
</evidence>
<keyword evidence="3" id="KW-1185">Reference proteome</keyword>
<dbReference type="Pfam" id="PF00583">
    <property type="entry name" value="Acetyltransf_1"/>
    <property type="match status" value="1"/>
</dbReference>
<name>A0A172ZJZ4_9BACL</name>
<gene>
    <name evidence="2" type="ORF">AR543_19365</name>
</gene>
<keyword evidence="2" id="KW-0808">Transferase</keyword>
<evidence type="ECO:0000259" key="1">
    <source>
        <dbReference type="PROSITE" id="PS51186"/>
    </source>
</evidence>
<dbReference type="KEGG" id="pbv:AR543_19365"/>
<dbReference type="InterPro" id="IPR000182">
    <property type="entry name" value="GNAT_dom"/>
</dbReference>
<dbReference type="STRING" id="1616788.AR543_19365"/>
<dbReference type="Proteomes" id="UP000078148">
    <property type="component" value="Chromosome"/>
</dbReference>
<dbReference type="Gene3D" id="3.40.630.30">
    <property type="match status" value="1"/>
</dbReference>
<evidence type="ECO:0000313" key="3">
    <source>
        <dbReference type="Proteomes" id="UP000078148"/>
    </source>
</evidence>
<reference evidence="3" key="1">
    <citation type="submission" date="2015-10" db="EMBL/GenBank/DDBJ databases">
        <title>Genome of Paenibacillus bovis sp. nov.</title>
        <authorList>
            <person name="Wu Z."/>
            <person name="Gao C."/>
            <person name="Liu Z."/>
            <person name="Zheng H."/>
        </authorList>
    </citation>
    <scope>NUCLEOTIDE SEQUENCE [LARGE SCALE GENOMIC DNA]</scope>
    <source>
        <strain evidence="3">BD3526</strain>
    </source>
</reference>
<dbReference type="PROSITE" id="PS51186">
    <property type="entry name" value="GNAT"/>
    <property type="match status" value="1"/>
</dbReference>